<comment type="caution">
    <text evidence="7">The sequence shown here is derived from an EMBL/GenBank/DDBJ whole genome shotgun (WGS) entry which is preliminary data.</text>
</comment>
<dbReference type="PROSITE" id="PS51678">
    <property type="entry name" value="SAM_MT_PRMT"/>
    <property type="match status" value="1"/>
</dbReference>
<dbReference type="InterPro" id="IPR029063">
    <property type="entry name" value="SAM-dependent_MTases_sf"/>
</dbReference>
<evidence type="ECO:0000256" key="2">
    <source>
        <dbReference type="ARBA" id="ARBA00022679"/>
    </source>
</evidence>
<dbReference type="Gene3D" id="3.40.50.150">
    <property type="entry name" value="Vaccinia Virus protein VP39"/>
    <property type="match status" value="2"/>
</dbReference>
<dbReference type="GO" id="GO:0008168">
    <property type="term" value="F:methyltransferase activity"/>
    <property type="evidence" value="ECO:0007669"/>
    <property type="project" value="UniProtKB-KW"/>
</dbReference>
<sequence length="674" mass="74494">MAETGKDCVLQQRLNPLTGESEWVVVTLRLDLEDSNDQCKSTEKEGTLWQTTYLDMLNDVERNRAYDKAIRKAVSQGARHVLDIGAGTGLLSMMAARAMKESYDSCRPQSNENLESTSTASVPRRVTACECYLPMFRLARTLLKVNSMGSSVRLVLKRSDEMKVGIDLSPAADLLVSEILDSELLGEGLIPTLRHAHTHLLAPGARSVPHRATIYAQKAIISGGAVTYLALRNKSPMDCALDFPTFGKDYLGSLLLCTWVLDLDEEGTISYSTAPVWAVTEPDTDNHCWKDHWKQCVWFFQRNDLTVVAGKTQIVQALHDEISVKYGVRSKSEVESQQPRDQTTSYELDMRPQRIGILGNNVYRRTLTDAVSLAVRQKNSPLCLVVDDSILCTISAGAANVDSHVIAMFPGLKADGPSYVKAAAVANGLDPNRFQVLGEKAVHLSSVKLNNRKVDLLMAEPYYRAYEDLQPWRQLRFWFERTALSSLLVDNAAIIPCRGILRGVALFLPDLWRSRKSLSNVEGFEHSSVNKVLGACGELPYAEDGPILAYSVWQCGQSKELTDCFTLMEFDFTIPLQAVEGSVQVPILTSGVCHGVALWIDWVMSESQDSIISTGPTGSAPSYWKQGVKLLNVPLKLEAEKDSYLRVSAVFDPTSGDIKVGVESETAEARNSLF</sequence>
<evidence type="ECO:0000313" key="7">
    <source>
        <dbReference type="EMBL" id="KAL3696315.1"/>
    </source>
</evidence>
<protein>
    <recommendedName>
        <fullName evidence="6">Protein arginine N-methyltransferase domain-containing protein</fullName>
    </recommendedName>
</protein>
<evidence type="ECO:0000256" key="3">
    <source>
        <dbReference type="ARBA" id="ARBA00022691"/>
    </source>
</evidence>
<keyword evidence="8" id="KW-1185">Reference proteome</keyword>
<dbReference type="Gene3D" id="2.70.160.11">
    <property type="entry name" value="Hnrnp arginine n-methyltransferase1"/>
    <property type="match status" value="2"/>
</dbReference>
<dbReference type="InterPro" id="IPR025799">
    <property type="entry name" value="Arg_MeTrfase"/>
</dbReference>
<dbReference type="PANTHER" id="PTHR11006">
    <property type="entry name" value="PROTEIN ARGININE N-METHYLTRANSFERASE"/>
    <property type="match status" value="1"/>
</dbReference>
<evidence type="ECO:0000256" key="4">
    <source>
        <dbReference type="ARBA" id="ARBA00022737"/>
    </source>
</evidence>
<dbReference type="SUPFAM" id="SSF53335">
    <property type="entry name" value="S-adenosyl-L-methionine-dependent methyltransferases"/>
    <property type="match status" value="2"/>
</dbReference>
<dbReference type="AlphaFoldDB" id="A0ABD3HXW6"/>
<evidence type="ECO:0000313" key="8">
    <source>
        <dbReference type="Proteomes" id="UP001633002"/>
    </source>
</evidence>
<dbReference type="PANTHER" id="PTHR11006:SF4">
    <property type="entry name" value="PROTEIN ARGININE N-METHYLTRANSFERASE 7"/>
    <property type="match status" value="1"/>
</dbReference>
<name>A0ABD3HXW6_9MARC</name>
<dbReference type="FunFam" id="3.40.50.150:FF:000070">
    <property type="entry name" value="Protein arginine N-methyltransferase 7"/>
    <property type="match status" value="1"/>
</dbReference>
<feature type="domain" description="Protein arginine N-methyltransferase" evidence="6">
    <location>
        <begin position="556"/>
        <end position="648"/>
    </location>
</feature>
<organism evidence="7 8">
    <name type="scientific">Riccia sorocarpa</name>
    <dbReference type="NCBI Taxonomy" id="122646"/>
    <lineage>
        <taxon>Eukaryota</taxon>
        <taxon>Viridiplantae</taxon>
        <taxon>Streptophyta</taxon>
        <taxon>Embryophyta</taxon>
        <taxon>Marchantiophyta</taxon>
        <taxon>Marchantiopsida</taxon>
        <taxon>Marchantiidae</taxon>
        <taxon>Marchantiales</taxon>
        <taxon>Ricciaceae</taxon>
        <taxon>Riccia</taxon>
    </lineage>
</organism>
<keyword evidence="3 5" id="KW-0949">S-adenosyl-L-methionine</keyword>
<dbReference type="Proteomes" id="UP001633002">
    <property type="component" value="Unassembled WGS sequence"/>
</dbReference>
<dbReference type="Pfam" id="PF22528">
    <property type="entry name" value="PRMT_C"/>
    <property type="match status" value="1"/>
</dbReference>
<dbReference type="GO" id="GO:0032259">
    <property type="term" value="P:methylation"/>
    <property type="evidence" value="ECO:0007669"/>
    <property type="project" value="UniProtKB-KW"/>
</dbReference>
<keyword evidence="2 5" id="KW-0808">Transferase</keyword>
<keyword evidence="1 5" id="KW-0489">Methyltransferase</keyword>
<accession>A0ABD3HXW6</accession>
<reference evidence="7 8" key="1">
    <citation type="submission" date="2024-09" db="EMBL/GenBank/DDBJ databases">
        <title>Chromosome-scale assembly of Riccia sorocarpa.</title>
        <authorList>
            <person name="Paukszto L."/>
        </authorList>
    </citation>
    <scope>NUCLEOTIDE SEQUENCE [LARGE SCALE GENOMIC DNA]</scope>
    <source>
        <strain evidence="7">LP-2024</strain>
        <tissue evidence="7">Aerial parts of the thallus</tissue>
    </source>
</reference>
<keyword evidence="4" id="KW-0677">Repeat</keyword>
<gene>
    <name evidence="7" type="ORF">R1sor_010391</name>
</gene>
<proteinExistence type="predicted"/>
<evidence type="ECO:0000256" key="1">
    <source>
        <dbReference type="ARBA" id="ARBA00022603"/>
    </source>
</evidence>
<evidence type="ECO:0000256" key="5">
    <source>
        <dbReference type="PROSITE-ProRule" id="PRU01015"/>
    </source>
</evidence>
<dbReference type="InterPro" id="IPR055135">
    <property type="entry name" value="PRMT_dom"/>
</dbReference>
<evidence type="ECO:0000259" key="6">
    <source>
        <dbReference type="Pfam" id="PF22528"/>
    </source>
</evidence>
<dbReference type="EMBL" id="JBJQOH010000002">
    <property type="protein sequence ID" value="KAL3696315.1"/>
    <property type="molecule type" value="Genomic_DNA"/>
</dbReference>